<organism evidence="16 17">
    <name type="scientific">Tritrichomonas musculus</name>
    <dbReference type="NCBI Taxonomy" id="1915356"/>
    <lineage>
        <taxon>Eukaryota</taxon>
        <taxon>Metamonada</taxon>
        <taxon>Parabasalia</taxon>
        <taxon>Tritrichomonadida</taxon>
        <taxon>Tritrichomonadidae</taxon>
        <taxon>Tritrichomonas</taxon>
    </lineage>
</organism>
<keyword evidence="17" id="KW-1185">Reference proteome</keyword>
<feature type="compositionally biased region" description="Acidic residues" evidence="13">
    <location>
        <begin position="1150"/>
        <end position="1162"/>
    </location>
</feature>
<evidence type="ECO:0000256" key="11">
    <source>
        <dbReference type="ARBA" id="ARBA00023273"/>
    </source>
</evidence>
<reference evidence="16 17" key="1">
    <citation type="submission" date="2024-04" db="EMBL/GenBank/DDBJ databases">
        <title>Tritrichomonas musculus Genome.</title>
        <authorList>
            <person name="Alves-Ferreira E."/>
            <person name="Grigg M."/>
            <person name="Lorenzi H."/>
            <person name="Galac M."/>
        </authorList>
    </citation>
    <scope>NUCLEOTIDE SEQUENCE [LARGE SCALE GENOMIC DNA]</scope>
    <source>
        <strain evidence="16 17">EAF2021</strain>
    </source>
</reference>
<evidence type="ECO:0000313" key="17">
    <source>
        <dbReference type="Proteomes" id="UP001470230"/>
    </source>
</evidence>
<evidence type="ECO:0000256" key="14">
    <source>
        <dbReference type="SAM" id="Phobius"/>
    </source>
</evidence>
<keyword evidence="10" id="KW-0325">Glycoprotein</keyword>
<evidence type="ECO:0000256" key="6">
    <source>
        <dbReference type="ARBA" id="ARBA00022989"/>
    </source>
</evidence>
<sequence length="1207" mass="138129">MYSSDPLYPNDFYLQQDFFIQTDEKINESNFNPSCISNDKSGTSNIFKCYQAGTHTLSINSNQSINFQILERKKTYRWSFSIFERSDLKNSARFIEKGKSYFLRIWVTRLSFDSHDQDELNCESNSISQTSQMVTQSFYSLGEFPIVSFTEFNEYDVGPAVFNNQYCYWEVGFTVSNLFLRSLTIKGHDNSDIFDVVSQITFNFQYKSIIKTDSSQLFSKISSPIKGHIESINTLSCYPNCAIATVTDEDSASKKLFFYTNDDFKSIYEFGHGRNFDIVYISLNGIYYTENNKVKIYDNLGEHDLDVPFASNDRILGFFSDTKCDFFRSHGDEISYENKFIGVFSSKKIFYSFDGTYFREITILNKYNISFLSVSYKWQSVMILSYDSSTQTTRNSKIILDDNKNEIVPFVVNYDLTNRVASRINLPFTVSYGKVKFGSDYGFFITGDNLLFSPDARSVSSIFLPGHFESNKNSYISSFIQKGDHFVLTVSDKNIYCGNYKNSKAVQLFDNPNNGNLILDSQDNIMLITINEEANGFTSTPVMYYVANTIDSYSKIINGEITPRYLDSGDVAVTNITLATVSNAESSILILPPKNAILSYSSYVQYTPCSTLITYINRHIDILTDTKSSSEICTTYYLSMKTLHLSTYSLQSRRGEGGEEGSTRLQVYVYSKGKVFDVYNVPLIFGCSPRRRLGIKLRKKICYPDQNGDGCVLTVFYNNFFKPIPLIFDDDKLIGEATFDYALISSTPTYYKMSVGDAGCLREPQTYEKIGDQWSRNTYESCFAKGNIDSSMKKKDYTILNLTHNEVKIKEKKVEYIEFKLINLGPSSTMCQLQYTFKVKILEQPIKGGYIALFIIVACVIVANAMFFEYWQFISFMFSEVLFIKYEKLLIEKEKKQQQQSASNIYESTGELDTNTQSDSQYIDNNDKSHSSPPDSSIEDQSVSTHGDYSSDESGLELHEIANNKKKDDNYKPPDDFTSSKKKKKKNDDDDDDDKPPDDFISSKKRKKSTFHDDSIMEDTSSESILRNDDEKEKDEIDEGNMDYKSLLTMNLNEAMPSEGENTSDRDESNHLESFNEPLPSENKKHHGKRCMQSAAEFDPITSTNDLNDDQNDPKFEEEEEEISTNLWPKDPYKNEERDDHKTSSNGEDTSPEFEEEEEENENENKKEEISSSASSDSPPNIKMPPMEVNITKSSEYGKKDDDSESS</sequence>
<keyword evidence="3 14" id="KW-0812">Transmembrane</keyword>
<dbReference type="InterPro" id="IPR028751">
    <property type="entry name" value="CATSPERD/E"/>
</dbReference>
<gene>
    <name evidence="16" type="ORF">M9Y10_034811</name>
</gene>
<evidence type="ECO:0000256" key="8">
    <source>
        <dbReference type="ARBA" id="ARBA00023136"/>
    </source>
</evidence>
<feature type="compositionally biased region" description="Polar residues" evidence="13">
    <location>
        <begin position="931"/>
        <end position="948"/>
    </location>
</feature>
<evidence type="ECO:0000256" key="9">
    <source>
        <dbReference type="ARBA" id="ARBA00023157"/>
    </source>
</evidence>
<dbReference type="Proteomes" id="UP001470230">
    <property type="component" value="Unassembled WGS sequence"/>
</dbReference>
<feature type="compositionally biased region" description="Acidic residues" evidence="13">
    <location>
        <begin position="1107"/>
        <end position="1123"/>
    </location>
</feature>
<dbReference type="Pfam" id="PF22850">
    <property type="entry name" value="CATSPERD-E_C"/>
    <property type="match status" value="1"/>
</dbReference>
<comment type="subcellular location">
    <subcellularLocation>
        <location evidence="12">Cell projection</location>
        <location evidence="12">Cilium</location>
        <location evidence="12">Flagellum membrane</location>
        <topology evidence="12">Single-pass type I membrane protein</topology>
    </subcellularLocation>
</comment>
<feature type="compositionally biased region" description="Basic and acidic residues" evidence="13">
    <location>
        <begin position="1026"/>
        <end position="1035"/>
    </location>
</feature>
<keyword evidence="11" id="KW-0966">Cell projection</keyword>
<feature type="compositionally biased region" description="Basic and acidic residues" evidence="13">
    <location>
        <begin position="1131"/>
        <end position="1143"/>
    </location>
</feature>
<name>A0ABR2KGU5_9EUKA</name>
<feature type="transmembrane region" description="Helical" evidence="14">
    <location>
        <begin position="848"/>
        <end position="868"/>
    </location>
</feature>
<proteinExistence type="inferred from homology"/>
<evidence type="ECO:0000256" key="4">
    <source>
        <dbReference type="ARBA" id="ARBA00022729"/>
    </source>
</evidence>
<keyword evidence="5" id="KW-0282">Flagellum</keyword>
<feature type="compositionally biased region" description="Basic and acidic residues" evidence="13">
    <location>
        <begin position="956"/>
        <end position="979"/>
    </location>
</feature>
<dbReference type="EMBL" id="JAPFFF010000005">
    <property type="protein sequence ID" value="KAK8890052.1"/>
    <property type="molecule type" value="Genomic_DNA"/>
</dbReference>
<keyword evidence="9" id="KW-1015">Disulfide bond</keyword>
<keyword evidence="4" id="KW-0732">Signal</keyword>
<comment type="caution">
    <text evidence="16">The sequence shown here is derived from an EMBL/GenBank/DDBJ whole genome shotgun (WGS) entry which is preliminary data.</text>
</comment>
<evidence type="ECO:0000259" key="15">
    <source>
        <dbReference type="Pfam" id="PF22850"/>
    </source>
</evidence>
<evidence type="ECO:0000256" key="1">
    <source>
        <dbReference type="ARBA" id="ARBA00010246"/>
    </source>
</evidence>
<accession>A0ABR2KGU5</accession>
<evidence type="ECO:0000256" key="5">
    <source>
        <dbReference type="ARBA" id="ARBA00022846"/>
    </source>
</evidence>
<evidence type="ECO:0000256" key="10">
    <source>
        <dbReference type="ARBA" id="ARBA00023180"/>
    </source>
</evidence>
<evidence type="ECO:0000256" key="7">
    <source>
        <dbReference type="ARBA" id="ARBA00023069"/>
    </source>
</evidence>
<evidence type="ECO:0000256" key="2">
    <source>
        <dbReference type="ARBA" id="ARBA00022475"/>
    </source>
</evidence>
<evidence type="ECO:0000256" key="12">
    <source>
        <dbReference type="ARBA" id="ARBA00037793"/>
    </source>
</evidence>
<feature type="domain" description="CATSPERD/E C-terminal" evidence="15">
    <location>
        <begin position="709"/>
        <end position="843"/>
    </location>
</feature>
<keyword evidence="7" id="KW-0969">Cilium</keyword>
<dbReference type="PANTHER" id="PTHR33722">
    <property type="entry name" value="CATION CHANNEL SPERM-ASSOCIATED PROTEIN SUBUNIT DELTA-RELATED"/>
    <property type="match status" value="1"/>
</dbReference>
<keyword evidence="6 14" id="KW-1133">Transmembrane helix</keyword>
<evidence type="ECO:0000256" key="13">
    <source>
        <dbReference type="SAM" id="MobiDB-lite"/>
    </source>
</evidence>
<evidence type="ECO:0000256" key="3">
    <source>
        <dbReference type="ARBA" id="ARBA00022692"/>
    </source>
</evidence>
<dbReference type="InterPro" id="IPR053814">
    <property type="entry name" value="CATSPERD/E_C"/>
</dbReference>
<comment type="similarity">
    <text evidence="1">Belongs to the CATSPERD family.</text>
</comment>
<protein>
    <recommendedName>
        <fullName evidence="15">CATSPERD/E C-terminal domain-containing protein</fullName>
    </recommendedName>
</protein>
<dbReference type="PANTHER" id="PTHR33722:SF1">
    <property type="entry name" value="CATION CHANNEL SPERM-ASSOCIATED AUXILIARY SUBUNIT DELTA"/>
    <property type="match status" value="1"/>
</dbReference>
<keyword evidence="8 14" id="KW-0472">Membrane</keyword>
<feature type="region of interest" description="Disordered" evidence="13">
    <location>
        <begin position="907"/>
        <end position="1207"/>
    </location>
</feature>
<feature type="compositionally biased region" description="Basic and acidic residues" evidence="13">
    <location>
        <begin position="1196"/>
        <end position="1207"/>
    </location>
</feature>
<evidence type="ECO:0000313" key="16">
    <source>
        <dbReference type="EMBL" id="KAK8890052.1"/>
    </source>
</evidence>
<feature type="compositionally biased region" description="Polar residues" evidence="13">
    <location>
        <begin position="907"/>
        <end position="924"/>
    </location>
</feature>
<keyword evidence="2" id="KW-1003">Cell membrane</keyword>